<dbReference type="InterPro" id="IPR050415">
    <property type="entry name" value="MRET"/>
</dbReference>
<gene>
    <name evidence="2" type="ORF">SAMN05444380_11847</name>
</gene>
<dbReference type="InParanoid" id="A0A1I2DC30"/>
<dbReference type="Pfam" id="PF00175">
    <property type="entry name" value="NAD_binding_1"/>
    <property type="match status" value="1"/>
</dbReference>
<dbReference type="PANTHER" id="PTHR47354:SF5">
    <property type="entry name" value="PROTEIN RFBI"/>
    <property type="match status" value="1"/>
</dbReference>
<dbReference type="PANTHER" id="PTHR47354">
    <property type="entry name" value="NADH OXIDOREDUCTASE HCR"/>
    <property type="match status" value="1"/>
</dbReference>
<dbReference type="InterPro" id="IPR017938">
    <property type="entry name" value="Riboflavin_synthase-like_b-brl"/>
</dbReference>
<dbReference type="AlphaFoldDB" id="A0A1I2DC30"/>
<dbReference type="InterPro" id="IPR039261">
    <property type="entry name" value="FNR_nucleotide-bd"/>
</dbReference>
<dbReference type="OrthoDB" id="9789468at2"/>
<protein>
    <submittedName>
        <fullName evidence="2">Ferredoxin--NADP+ reductase</fullName>
    </submittedName>
</protein>
<dbReference type="RefSeq" id="WP_010526093.1">
    <property type="nucleotide sequence ID" value="NZ_AFSL01000003.1"/>
</dbReference>
<dbReference type="SUPFAM" id="SSF52343">
    <property type="entry name" value="Ferredoxin reductase-like, C-terminal NADP-linked domain"/>
    <property type="match status" value="1"/>
</dbReference>
<evidence type="ECO:0000259" key="1">
    <source>
        <dbReference type="PROSITE" id="PS51384"/>
    </source>
</evidence>
<dbReference type="InterPro" id="IPR008333">
    <property type="entry name" value="Cbr1-like_FAD-bd_dom"/>
</dbReference>
<keyword evidence="3" id="KW-1185">Reference proteome</keyword>
<dbReference type="Gene3D" id="3.40.50.80">
    <property type="entry name" value="Nucleotide-binding domain of ferredoxin-NADP reductase (FNR) module"/>
    <property type="match status" value="1"/>
</dbReference>
<accession>A0A1I2DC30</accession>
<dbReference type="eggNOG" id="COG1018">
    <property type="taxonomic scope" value="Bacteria"/>
</dbReference>
<feature type="domain" description="FAD-binding FR-type" evidence="1">
    <location>
        <begin position="7"/>
        <end position="102"/>
    </location>
</feature>
<name>A0A1I2DC30_9BACT</name>
<dbReference type="SUPFAM" id="SSF63380">
    <property type="entry name" value="Riboflavin synthase domain-like"/>
    <property type="match status" value="1"/>
</dbReference>
<dbReference type="Gene3D" id="2.40.30.10">
    <property type="entry name" value="Translation factors"/>
    <property type="match status" value="1"/>
</dbReference>
<dbReference type="GO" id="GO:0016491">
    <property type="term" value="F:oxidoreductase activity"/>
    <property type="evidence" value="ECO:0007669"/>
    <property type="project" value="InterPro"/>
</dbReference>
<dbReference type="EMBL" id="FONA01000018">
    <property type="protein sequence ID" value="SFE77520.1"/>
    <property type="molecule type" value="Genomic_DNA"/>
</dbReference>
<dbReference type="PROSITE" id="PS51384">
    <property type="entry name" value="FAD_FR"/>
    <property type="match status" value="1"/>
</dbReference>
<dbReference type="FunCoup" id="A0A1I2DC30">
    <property type="interactions" value="368"/>
</dbReference>
<evidence type="ECO:0000313" key="3">
    <source>
        <dbReference type="Proteomes" id="UP000181976"/>
    </source>
</evidence>
<dbReference type="STRING" id="385682.SAMN05444380_11847"/>
<dbReference type="Proteomes" id="UP000181976">
    <property type="component" value="Unassembled WGS sequence"/>
</dbReference>
<dbReference type="Pfam" id="PF00970">
    <property type="entry name" value="FAD_binding_6"/>
    <property type="match status" value="1"/>
</dbReference>
<evidence type="ECO:0000313" key="2">
    <source>
        <dbReference type="EMBL" id="SFE77520.1"/>
    </source>
</evidence>
<reference evidence="2 3" key="1">
    <citation type="submission" date="2016-10" db="EMBL/GenBank/DDBJ databases">
        <authorList>
            <person name="de Groot N.N."/>
        </authorList>
    </citation>
    <scope>NUCLEOTIDE SEQUENCE [LARGE SCALE GENOMIC DNA]</scope>
    <source>
        <strain evidence="2 3">DSM 19012</strain>
    </source>
</reference>
<proteinExistence type="predicted"/>
<dbReference type="InterPro" id="IPR001433">
    <property type="entry name" value="OxRdtase_FAD/NAD-bd"/>
</dbReference>
<sequence>MTKRKQKDLFPVKIIDNQEIVPGVFSLETEKKFDFIPGQVVAVAMNPTDEPRLYSIASGNKKDFIRLIFDVNPHGKLTPQLAKLSKGDKLYMSKPFGKFLGTVEPAWWIATGTGIAPFISMAESDMYVGKKLIHGAKTPAEFLFSELFVQTLGESYLRFATREVGPGINSGRLTSWLKDLKELPGDVLFYLCGNPDMVVEVRDILVGKGIAIEKVIAEIYF</sequence>
<organism evidence="2 3">
    <name type="scientific">Thermophagus xiamenensis</name>
    <dbReference type="NCBI Taxonomy" id="385682"/>
    <lineage>
        <taxon>Bacteria</taxon>
        <taxon>Pseudomonadati</taxon>
        <taxon>Bacteroidota</taxon>
        <taxon>Bacteroidia</taxon>
        <taxon>Marinilabiliales</taxon>
        <taxon>Marinilabiliaceae</taxon>
        <taxon>Thermophagus</taxon>
    </lineage>
</organism>
<dbReference type="InterPro" id="IPR017927">
    <property type="entry name" value="FAD-bd_FR_type"/>
</dbReference>